<feature type="chain" id="PRO_5046131819" evidence="6">
    <location>
        <begin position="19"/>
        <end position="72"/>
    </location>
</feature>
<dbReference type="SUPFAM" id="SSF50182">
    <property type="entry name" value="Sm-like ribonucleoproteins"/>
    <property type="match status" value="1"/>
</dbReference>
<evidence type="ECO:0000256" key="3">
    <source>
        <dbReference type="ARBA" id="ARBA00023136"/>
    </source>
</evidence>
<keyword evidence="1" id="KW-1003">Cell membrane</keyword>
<feature type="domain" description="Lipoprotein YgdI/YgdR-like SH3-like" evidence="7">
    <location>
        <begin position="23"/>
        <end position="71"/>
    </location>
</feature>
<keyword evidence="5 8" id="KW-0449">Lipoprotein</keyword>
<sequence length="72" mass="7889">MKKSVAICASLLLAGVLAGCSSDYVMATKDGRMILTQGKPEMDKSTGMIRYTDERGNKMQINSNDVSQMIER</sequence>
<dbReference type="Proteomes" id="UP000305202">
    <property type="component" value="Unassembled WGS sequence"/>
</dbReference>
<proteinExistence type="predicted"/>
<dbReference type="PROSITE" id="PS51257">
    <property type="entry name" value="PROKAR_LIPOPROTEIN"/>
    <property type="match status" value="1"/>
</dbReference>
<keyword evidence="2 6" id="KW-0732">Signal</keyword>
<dbReference type="Gene3D" id="2.30.30.100">
    <property type="match status" value="1"/>
</dbReference>
<dbReference type="InterPro" id="IPR010305">
    <property type="entry name" value="YgdI/YgdR-like"/>
</dbReference>
<keyword evidence="9" id="KW-1185">Reference proteome</keyword>
<gene>
    <name evidence="8" type="ORF">FCN80_12015</name>
</gene>
<evidence type="ECO:0000256" key="1">
    <source>
        <dbReference type="ARBA" id="ARBA00022475"/>
    </source>
</evidence>
<protein>
    <submittedName>
        <fullName evidence="8">YgdI/YgdR family lipoprotein</fullName>
    </submittedName>
</protein>
<dbReference type="InterPro" id="IPR010920">
    <property type="entry name" value="LSM_dom_sf"/>
</dbReference>
<keyword evidence="4" id="KW-0564">Palmitate</keyword>
<dbReference type="EMBL" id="SZPQ01000016">
    <property type="protein sequence ID" value="TKI06001.1"/>
    <property type="molecule type" value="Genomic_DNA"/>
</dbReference>
<dbReference type="PANTHER" id="PTHR37011">
    <property type="entry name" value="POT FAMILY PEPTIDE TRANSPORT PROTEIN-RELATED"/>
    <property type="match status" value="1"/>
</dbReference>
<evidence type="ECO:0000313" key="9">
    <source>
        <dbReference type="Proteomes" id="UP000305202"/>
    </source>
</evidence>
<comment type="caution">
    <text evidence="8">The sequence shown here is derived from an EMBL/GenBank/DDBJ whole genome shotgun (WGS) entry which is preliminary data.</text>
</comment>
<evidence type="ECO:0000313" key="8">
    <source>
        <dbReference type="EMBL" id="TKI06001.1"/>
    </source>
</evidence>
<dbReference type="InterPro" id="IPR047807">
    <property type="entry name" value="YgdI/YgdR-like_SH3-like"/>
</dbReference>
<feature type="signal peptide" evidence="6">
    <location>
        <begin position="1"/>
        <end position="18"/>
    </location>
</feature>
<evidence type="ECO:0000256" key="5">
    <source>
        <dbReference type="ARBA" id="ARBA00023288"/>
    </source>
</evidence>
<keyword evidence="3" id="KW-0472">Membrane</keyword>
<evidence type="ECO:0000256" key="6">
    <source>
        <dbReference type="SAM" id="SignalP"/>
    </source>
</evidence>
<evidence type="ECO:0000256" key="4">
    <source>
        <dbReference type="ARBA" id="ARBA00023139"/>
    </source>
</evidence>
<dbReference type="Pfam" id="PF06004">
    <property type="entry name" value="DUF903"/>
    <property type="match status" value="1"/>
</dbReference>
<dbReference type="PANTHER" id="PTHR37011:SF1">
    <property type="entry name" value="POT FAMILY PEPTIDE TRANSPORT PROTEIN"/>
    <property type="match status" value="1"/>
</dbReference>
<reference evidence="8 9" key="1">
    <citation type="submission" date="2019-04" db="EMBL/GenBank/DDBJ databases">
        <authorList>
            <person name="Li M."/>
            <person name="Gao C."/>
        </authorList>
    </citation>
    <scope>NUCLEOTIDE SEQUENCE [LARGE SCALE GENOMIC DNA]</scope>
    <source>
        <strain evidence="8 9">BGMRC 2031</strain>
    </source>
</reference>
<dbReference type="NCBIfam" id="NF033216">
    <property type="entry name" value="lipo_YgdI_YgdR"/>
    <property type="match status" value="1"/>
</dbReference>
<evidence type="ECO:0000259" key="7">
    <source>
        <dbReference type="Pfam" id="PF06004"/>
    </source>
</evidence>
<evidence type="ECO:0000256" key="2">
    <source>
        <dbReference type="ARBA" id="ARBA00022729"/>
    </source>
</evidence>
<name>A0ABY2SKR8_9HYPH</name>
<organism evidence="8 9">
    <name type="scientific">Martelella alba</name>
    <dbReference type="NCBI Taxonomy" id="2590451"/>
    <lineage>
        <taxon>Bacteria</taxon>
        <taxon>Pseudomonadati</taxon>
        <taxon>Pseudomonadota</taxon>
        <taxon>Alphaproteobacteria</taxon>
        <taxon>Hyphomicrobiales</taxon>
        <taxon>Aurantimonadaceae</taxon>
        <taxon>Martelella</taxon>
    </lineage>
</organism>
<accession>A0ABY2SKR8</accession>